<keyword evidence="9" id="KW-0215">Deoxyribonucleotide synthesis</keyword>
<keyword evidence="11 14" id="KW-0170">Cobalt</keyword>
<dbReference type="Pfam" id="PF00317">
    <property type="entry name" value="Ribonuc_red_lgN"/>
    <property type="match status" value="1"/>
</dbReference>
<evidence type="ECO:0000256" key="11">
    <source>
        <dbReference type="ARBA" id="ARBA00023285"/>
    </source>
</evidence>
<dbReference type="NCBIfam" id="TIGR02504">
    <property type="entry name" value="NrdJ_Z"/>
    <property type="match status" value="1"/>
</dbReference>
<feature type="domain" description="Ribonucleotide reductase large subunit C-terminal" evidence="16">
    <location>
        <begin position="85"/>
        <end position="551"/>
    </location>
</feature>
<dbReference type="Pfam" id="PF12637">
    <property type="entry name" value="TSCPD"/>
    <property type="match status" value="1"/>
</dbReference>
<comment type="similarity">
    <text evidence="2 14">Belongs to the ribonucleoside diphosphate reductase class-2 family.</text>
</comment>
<comment type="function">
    <text evidence="12 14">Catalyzes the reduction of ribonucleotides to deoxyribonucleotides. May function to provide a pool of deoxyribonucleotide precursors for DNA repair during oxygen limitation and/or for immediate growth after restoration of oxygen.</text>
</comment>
<dbReference type="AlphaFoldDB" id="A0A1M7EIW7"/>
<feature type="domain" description="Ribonucleotide reductase large subunit N-terminal" evidence="15">
    <location>
        <begin position="7"/>
        <end position="80"/>
    </location>
</feature>
<dbReference type="InterPro" id="IPR013344">
    <property type="entry name" value="RNR_NrdJ/NrdZ"/>
</dbReference>
<dbReference type="EC" id="1.17.4.1" evidence="3 14"/>
<evidence type="ECO:0000259" key="16">
    <source>
        <dbReference type="Pfam" id="PF02867"/>
    </source>
</evidence>
<dbReference type="InterPro" id="IPR013509">
    <property type="entry name" value="RNR_lsu_N"/>
</dbReference>
<dbReference type="PANTHER" id="PTHR43371:SF1">
    <property type="entry name" value="RIBONUCLEOSIDE-DIPHOSPHATE REDUCTASE"/>
    <property type="match status" value="1"/>
</dbReference>
<dbReference type="Pfam" id="PF02867">
    <property type="entry name" value="Ribonuc_red_lgC"/>
    <property type="match status" value="1"/>
</dbReference>
<dbReference type="PRINTS" id="PR01183">
    <property type="entry name" value="RIBORDTASEM1"/>
</dbReference>
<reference evidence="18 19" key="1">
    <citation type="submission" date="2016-11" db="EMBL/GenBank/DDBJ databases">
        <authorList>
            <person name="Varghese N."/>
            <person name="Submissions S."/>
        </authorList>
    </citation>
    <scope>NUCLEOTIDE SEQUENCE [LARGE SCALE GENOMIC DNA]</scope>
    <source>
        <strain evidence="18 19">DSM 28249</strain>
    </source>
</reference>
<evidence type="ECO:0000256" key="4">
    <source>
        <dbReference type="ARBA" id="ARBA00014409"/>
    </source>
</evidence>
<dbReference type="InterPro" id="IPR024434">
    <property type="entry name" value="TSCPD_dom"/>
</dbReference>
<dbReference type="CDD" id="cd02888">
    <property type="entry name" value="RNR_II_dimer"/>
    <property type="match status" value="1"/>
</dbReference>
<evidence type="ECO:0000259" key="15">
    <source>
        <dbReference type="Pfam" id="PF00317"/>
    </source>
</evidence>
<evidence type="ECO:0000256" key="2">
    <source>
        <dbReference type="ARBA" id="ARBA00007405"/>
    </source>
</evidence>
<evidence type="ECO:0000313" key="18">
    <source>
        <dbReference type="EMBL" id="SHL91712.1"/>
    </source>
</evidence>
<organism evidence="18 19">
    <name type="scientific">Roseovarius litoreus</name>
    <dbReference type="NCBI Taxonomy" id="1155722"/>
    <lineage>
        <taxon>Bacteria</taxon>
        <taxon>Pseudomonadati</taxon>
        <taxon>Pseudomonadota</taxon>
        <taxon>Alphaproteobacteria</taxon>
        <taxon>Rhodobacterales</taxon>
        <taxon>Roseobacteraceae</taxon>
        <taxon>Roseovarius</taxon>
    </lineage>
</organism>
<dbReference type="GO" id="GO:0005524">
    <property type="term" value="F:ATP binding"/>
    <property type="evidence" value="ECO:0007669"/>
    <property type="project" value="InterPro"/>
</dbReference>
<accession>A0A1M7EIW7</accession>
<gene>
    <name evidence="18" type="ORF">SAMN05443432_103384</name>
</gene>
<dbReference type="GO" id="GO:0071897">
    <property type="term" value="P:DNA biosynthetic process"/>
    <property type="evidence" value="ECO:0007669"/>
    <property type="project" value="UniProtKB-KW"/>
</dbReference>
<dbReference type="InterPro" id="IPR000788">
    <property type="entry name" value="RNR_lg_C"/>
</dbReference>
<dbReference type="Proteomes" id="UP000322545">
    <property type="component" value="Unassembled WGS sequence"/>
</dbReference>
<evidence type="ECO:0000256" key="13">
    <source>
        <dbReference type="ARBA" id="ARBA00047754"/>
    </source>
</evidence>
<evidence type="ECO:0000256" key="10">
    <source>
        <dbReference type="ARBA" id="ARBA00023157"/>
    </source>
</evidence>
<evidence type="ECO:0000256" key="14">
    <source>
        <dbReference type="RuleBase" id="RU364064"/>
    </source>
</evidence>
<keyword evidence="5 14" id="KW-0846">Cobalamin</keyword>
<sequence>MSCFTAPIAQSIWDMKYRLKEADGTPIDKSVEDTWRRIARSLAAVEDEPAHWEQKFYAALEDFKYLPAGRITAGAGTGRGVTLFNCFVMGTIPDDMGGIFEMLKEAALTMQQGGGIGYDFSTIRPKGAEVKSVAADASGPLSFMDVWDAMCRTIMSAGSRRGAMMATMRCDHPDIEDFIAAKADAARLRMFNLSVLVTDDFMEAVKADGPWELEFGGKVYRTVEARDLWNRIMQATYDYAEPGVIFIDRINAANNLNYCETISATNPCGEQPLPPYGACLLGSINMARLVTDPFGPEAALDEDALDDLVAVAVRMMDNVVDASRFPLEAQAREAEAKRRIGLGVTGLADALLMVGLRYGSDEAVAQTEAWLHQIARAAYLASVDLAREKGPFPLFDAGAFLASGNMRGMDADVREAIAEHGIRNALLTSIAPTGTISLYAGNVSSGIEPVFAYSYTRKVLQKDGSRTEEEVVDYAVQMWREKFGDAELPDYFVNAQTLAPEDHVKMQAAAQRWVDSSISKTINCPADIGFEAFKDVYMQAYETGCKGCTTYRPNDVTGSVLSVSEASDAAPGEAGAQMPHEGGEIVYMSEPLDRPTELEGATYKLKWPDSNHAIYITVNDIVLHGHRRPFEVFINSKNMEHFAWTVALTRMISAVFRRGGDVSFVVEELKAVFDPRGGAWMQGKYIPSILAAIGGILEQHMISIGFLEGEGLGLKSDPTQTVVNFDAPRGPSCPSCGGYDMRMIEGCMTCASCGHSKCG</sequence>
<keyword evidence="8 14" id="KW-0560">Oxidoreductase</keyword>
<evidence type="ECO:0000256" key="7">
    <source>
        <dbReference type="ARBA" id="ARBA00022741"/>
    </source>
</evidence>
<dbReference type="Gene3D" id="3.20.70.20">
    <property type="match status" value="1"/>
</dbReference>
<evidence type="ECO:0000256" key="6">
    <source>
        <dbReference type="ARBA" id="ARBA00022634"/>
    </source>
</evidence>
<evidence type="ECO:0000256" key="12">
    <source>
        <dbReference type="ARBA" id="ARBA00025437"/>
    </source>
</evidence>
<dbReference type="EMBL" id="FRCB01000003">
    <property type="protein sequence ID" value="SHL91712.1"/>
    <property type="molecule type" value="Genomic_DNA"/>
</dbReference>
<dbReference type="InterPro" id="IPR050862">
    <property type="entry name" value="RdRp_reductase_class-2"/>
</dbReference>
<feature type="domain" description="TSCPD" evidence="17">
    <location>
        <begin position="594"/>
        <end position="701"/>
    </location>
</feature>
<evidence type="ECO:0000256" key="8">
    <source>
        <dbReference type="ARBA" id="ARBA00023002"/>
    </source>
</evidence>
<keyword evidence="19" id="KW-1185">Reference proteome</keyword>
<keyword evidence="10" id="KW-1015">Disulfide bond</keyword>
<evidence type="ECO:0000256" key="9">
    <source>
        <dbReference type="ARBA" id="ARBA00023116"/>
    </source>
</evidence>
<evidence type="ECO:0000256" key="3">
    <source>
        <dbReference type="ARBA" id="ARBA00012274"/>
    </source>
</evidence>
<proteinExistence type="inferred from homology"/>
<keyword evidence="6 14" id="KW-0237">DNA synthesis</keyword>
<protein>
    <recommendedName>
        <fullName evidence="4 14">Vitamin B12-dependent ribonucleotide reductase</fullName>
        <ecNumber evidence="3 14">1.17.4.1</ecNumber>
    </recommendedName>
</protein>
<dbReference type="GO" id="GO:0009263">
    <property type="term" value="P:deoxyribonucleotide biosynthetic process"/>
    <property type="evidence" value="ECO:0007669"/>
    <property type="project" value="UniProtKB-KW"/>
</dbReference>
<comment type="cofactor">
    <cofactor evidence="1 14">
        <name>adenosylcob(III)alamin</name>
        <dbReference type="ChEBI" id="CHEBI:18408"/>
    </cofactor>
</comment>
<comment type="catalytic activity">
    <reaction evidence="13 14">
        <text>a 2'-deoxyribonucleoside 5'-diphosphate + [thioredoxin]-disulfide + H2O = a ribonucleoside 5'-diphosphate + [thioredoxin]-dithiol</text>
        <dbReference type="Rhea" id="RHEA:23252"/>
        <dbReference type="Rhea" id="RHEA-COMP:10698"/>
        <dbReference type="Rhea" id="RHEA-COMP:10700"/>
        <dbReference type="ChEBI" id="CHEBI:15377"/>
        <dbReference type="ChEBI" id="CHEBI:29950"/>
        <dbReference type="ChEBI" id="CHEBI:50058"/>
        <dbReference type="ChEBI" id="CHEBI:57930"/>
        <dbReference type="ChEBI" id="CHEBI:73316"/>
        <dbReference type="EC" id="1.17.4.1"/>
    </reaction>
</comment>
<evidence type="ECO:0000313" key="19">
    <source>
        <dbReference type="Proteomes" id="UP000322545"/>
    </source>
</evidence>
<name>A0A1M7EIW7_9RHOB</name>
<dbReference type="GO" id="GO:0031419">
    <property type="term" value="F:cobalamin binding"/>
    <property type="evidence" value="ECO:0007669"/>
    <property type="project" value="UniProtKB-KW"/>
</dbReference>
<dbReference type="SUPFAM" id="SSF51998">
    <property type="entry name" value="PFL-like glycyl radical enzymes"/>
    <property type="match status" value="1"/>
</dbReference>
<dbReference type="GO" id="GO:0004748">
    <property type="term" value="F:ribonucleoside-diphosphate reductase activity, thioredoxin disulfide as acceptor"/>
    <property type="evidence" value="ECO:0007669"/>
    <property type="project" value="UniProtKB-EC"/>
</dbReference>
<evidence type="ECO:0000256" key="5">
    <source>
        <dbReference type="ARBA" id="ARBA00022628"/>
    </source>
</evidence>
<evidence type="ECO:0000259" key="17">
    <source>
        <dbReference type="Pfam" id="PF12637"/>
    </source>
</evidence>
<keyword evidence="7 14" id="KW-0547">Nucleotide-binding</keyword>
<dbReference type="RefSeq" id="WP_149779154.1">
    <property type="nucleotide sequence ID" value="NZ_FRCB01000003.1"/>
</dbReference>
<evidence type="ECO:0000256" key="1">
    <source>
        <dbReference type="ARBA" id="ARBA00001922"/>
    </source>
</evidence>
<dbReference type="PANTHER" id="PTHR43371">
    <property type="entry name" value="VITAMIN B12-DEPENDENT RIBONUCLEOTIDE REDUCTASE"/>
    <property type="match status" value="1"/>
</dbReference>